<gene>
    <name evidence="2" type="ORF">C4F50_17400</name>
</gene>
<feature type="transmembrane region" description="Helical" evidence="1">
    <location>
        <begin position="7"/>
        <end position="24"/>
    </location>
</feature>
<evidence type="ECO:0000313" key="3">
    <source>
        <dbReference type="Proteomes" id="UP000640614"/>
    </source>
</evidence>
<feature type="transmembrane region" description="Helical" evidence="1">
    <location>
        <begin position="100"/>
        <end position="120"/>
    </location>
</feature>
<keyword evidence="3" id="KW-1185">Reference proteome</keyword>
<proteinExistence type="predicted"/>
<sequence length="132" mass="15033">MNYLKAILCGVLLWICVAVTFFILEHTPIIKDSVSIQTIITCVLIVFYAAIAASFYYKKQNTLSGISLGVIMSLKALIFDILLFVPLVEIPKGNTYQDFFTNPLLWVLILLNITTVYCYWKKRFKISAAQLK</sequence>
<comment type="caution">
    <text evidence="2">The sequence shown here is derived from an EMBL/GenBank/DDBJ whole genome shotgun (WGS) entry which is preliminary data.</text>
</comment>
<keyword evidence="1" id="KW-0812">Transmembrane</keyword>
<keyword evidence="1" id="KW-0472">Membrane</keyword>
<organism evidence="2 3">
    <name type="scientific">Flavobacterium hungaricum</name>
    <dbReference type="NCBI Taxonomy" id="2082725"/>
    <lineage>
        <taxon>Bacteria</taxon>
        <taxon>Pseudomonadati</taxon>
        <taxon>Bacteroidota</taxon>
        <taxon>Flavobacteriia</taxon>
        <taxon>Flavobacteriales</taxon>
        <taxon>Flavobacteriaceae</taxon>
        <taxon>Flavobacterium</taxon>
    </lineage>
</organism>
<protein>
    <submittedName>
        <fullName evidence="2">Uncharacterized protein</fullName>
    </submittedName>
</protein>
<evidence type="ECO:0000313" key="2">
    <source>
        <dbReference type="EMBL" id="MBE8726698.1"/>
    </source>
</evidence>
<accession>A0ABR9TMZ7</accession>
<keyword evidence="1" id="KW-1133">Transmembrane helix</keyword>
<dbReference type="Proteomes" id="UP000640614">
    <property type="component" value="Unassembled WGS sequence"/>
</dbReference>
<feature type="transmembrane region" description="Helical" evidence="1">
    <location>
        <begin position="36"/>
        <end position="56"/>
    </location>
</feature>
<dbReference type="EMBL" id="PRDM01000004">
    <property type="protein sequence ID" value="MBE8726698.1"/>
    <property type="molecule type" value="Genomic_DNA"/>
</dbReference>
<reference evidence="2 3" key="1">
    <citation type="submission" date="2018-07" db="EMBL/GenBank/DDBJ databases">
        <title>Genome assembly of strain KB82.</title>
        <authorList>
            <person name="Kukolya J."/>
            <person name="Horvath B."/>
            <person name="Nagy I."/>
            <person name="Toth A."/>
        </authorList>
    </citation>
    <scope>NUCLEOTIDE SEQUENCE [LARGE SCALE GENOMIC DNA]</scope>
    <source>
        <strain evidence="2 3">Kb82</strain>
    </source>
</reference>
<feature type="transmembrane region" description="Helical" evidence="1">
    <location>
        <begin position="68"/>
        <end position="88"/>
    </location>
</feature>
<dbReference type="RefSeq" id="WP_194139881.1">
    <property type="nucleotide sequence ID" value="NZ_PRDM01000004.1"/>
</dbReference>
<evidence type="ECO:0000256" key="1">
    <source>
        <dbReference type="SAM" id="Phobius"/>
    </source>
</evidence>
<name>A0ABR9TMZ7_9FLAO</name>